<protein>
    <submittedName>
        <fullName evidence="5">ATP-binding protein</fullName>
    </submittedName>
</protein>
<keyword evidence="3 5" id="KW-0067">ATP-binding</keyword>
<dbReference type="PANTHER" id="PTHR32039">
    <property type="entry name" value="MAGNESIUM-CHELATASE SUBUNIT CHLI"/>
    <property type="match status" value="1"/>
</dbReference>
<comment type="similarity">
    <text evidence="1">Belongs to the Mg-chelatase subunits D/I family. ComM subfamily.</text>
</comment>
<dbReference type="SMART" id="SM00382">
    <property type="entry name" value="AAA"/>
    <property type="match status" value="1"/>
</dbReference>
<dbReference type="InterPro" id="IPR027417">
    <property type="entry name" value="P-loop_NTPase"/>
</dbReference>
<dbReference type="Pfam" id="PF13335">
    <property type="entry name" value="Mg_chelatase_C"/>
    <property type="match status" value="1"/>
</dbReference>
<dbReference type="PRINTS" id="PR01657">
    <property type="entry name" value="MCMFAMILY"/>
</dbReference>
<dbReference type="InterPro" id="IPR014721">
    <property type="entry name" value="Ribsml_uS5_D2-typ_fold_subgr"/>
</dbReference>
<evidence type="ECO:0000259" key="4">
    <source>
        <dbReference type="SMART" id="SM00382"/>
    </source>
</evidence>
<dbReference type="GO" id="GO:0003677">
    <property type="term" value="F:DNA binding"/>
    <property type="evidence" value="ECO:0007669"/>
    <property type="project" value="InterPro"/>
</dbReference>
<dbReference type="InterPro" id="IPR025158">
    <property type="entry name" value="Mg_chelat-rel_C"/>
</dbReference>
<dbReference type="InterPro" id="IPR020568">
    <property type="entry name" value="Ribosomal_Su5_D2-typ_SF"/>
</dbReference>
<dbReference type="InterPro" id="IPR045006">
    <property type="entry name" value="CHLI-like"/>
</dbReference>
<dbReference type="SUPFAM" id="SSF54211">
    <property type="entry name" value="Ribosomal protein S5 domain 2-like"/>
    <property type="match status" value="1"/>
</dbReference>
<organism evidence="5 6">
    <name type="scientific">Evtepia gabavorous</name>
    <dbReference type="NCBI Taxonomy" id="2211183"/>
    <lineage>
        <taxon>Bacteria</taxon>
        <taxon>Bacillati</taxon>
        <taxon>Bacillota</taxon>
        <taxon>Clostridia</taxon>
        <taxon>Eubacteriales</taxon>
        <taxon>Evtepia</taxon>
    </lineage>
</organism>
<sequence length="506" mass="54219">MLYKVRSLGLQGISGYEVTAECDLASGLPNFDIVGLPDTAVKEARERVRSAIKNNGYPFPVGRITVNLAPANLRKSGTIYDLPICVGILAASGQLTWSDPHCAFVGELSLSGTLRPVVGMLPMALAARDAGIQRLFVPADSAPEATLAEGLTVYPVETVEQLAAHLTGQSPITPAPPWSGAPDALPLPDFAEVRGQEPVKRALEIAAAGGHNLLMVGPPGSGKSMLARRFPSILPPLSQREALEATQIHSVMGLTTKEHPLLTQRPFRAPHHTISAGGMAGGGNPYPRPGEISLAHHGVLFLDELPEFHKDVIEVLRQPMEEGVISVVRSAASETYPCDFTLLCAMNPCKCGWYGHPSGRCRCTPAQVKRYLGKLSGPLLDRIDLFAEVPPLEFEALSDRSPGESSAAIRARVTQARARQSARFGPDGPTCNAAMGQVALRRWCALDPEGQALMKGAYEHMGLTARSYDRILRVARTIADLDGAAAILAHHLAEAIQYRESDYFAS</sequence>
<evidence type="ECO:0000313" key="5">
    <source>
        <dbReference type="EMBL" id="RFT05972.1"/>
    </source>
</evidence>
<dbReference type="GO" id="GO:0005524">
    <property type="term" value="F:ATP binding"/>
    <property type="evidence" value="ECO:0007669"/>
    <property type="project" value="UniProtKB-KW"/>
</dbReference>
<dbReference type="Gene3D" id="3.40.50.300">
    <property type="entry name" value="P-loop containing nucleotide triphosphate hydrolases"/>
    <property type="match status" value="1"/>
</dbReference>
<dbReference type="InterPro" id="IPR000523">
    <property type="entry name" value="Mg_chelatse_chII-like_cat_dom"/>
</dbReference>
<keyword evidence="2" id="KW-0547">Nucleotide-binding</keyword>
<reference evidence="5 6" key="1">
    <citation type="submission" date="2018-07" db="EMBL/GenBank/DDBJ databases">
        <title>GABA Modulating Bacteria of the Human Gut Microbiota.</title>
        <authorList>
            <person name="Strandwitz P."/>
            <person name="Kim K.H."/>
            <person name="Terekhova D."/>
            <person name="Liu J.K."/>
            <person name="Sharma A."/>
            <person name="Levering J."/>
            <person name="Mcdonald D."/>
            <person name="Dietrich D."/>
            <person name="Ramadhar T.R."/>
            <person name="Lekbua A."/>
            <person name="Mroue N."/>
            <person name="Liston C."/>
            <person name="Stewart E.J."/>
            <person name="Dubin M.J."/>
            <person name="Zengler K."/>
            <person name="Knight R."/>
            <person name="Gilbert J.A."/>
            <person name="Clardy J."/>
            <person name="Lewis K."/>
        </authorList>
    </citation>
    <scope>NUCLEOTIDE SEQUENCE [LARGE SCALE GENOMIC DNA]</scope>
    <source>
        <strain evidence="5 6">KLE1738</strain>
    </source>
</reference>
<proteinExistence type="inferred from homology"/>
<gene>
    <name evidence="5" type="ORF">DV520_09820</name>
</gene>
<name>A0A3E2B1S9_9FIRM</name>
<dbReference type="InterPro" id="IPR004482">
    <property type="entry name" value="Mg_chelat-rel"/>
</dbReference>
<dbReference type="Pfam" id="PF01078">
    <property type="entry name" value="Mg_chelatase"/>
    <property type="match status" value="1"/>
</dbReference>
<comment type="caution">
    <text evidence="5">The sequence shown here is derived from an EMBL/GenBank/DDBJ whole genome shotgun (WGS) entry which is preliminary data.</text>
</comment>
<dbReference type="InterPro" id="IPR001208">
    <property type="entry name" value="MCM_dom"/>
</dbReference>
<dbReference type="PANTHER" id="PTHR32039:SF7">
    <property type="entry name" value="COMPETENCE PROTEIN COMM"/>
    <property type="match status" value="1"/>
</dbReference>
<dbReference type="AlphaFoldDB" id="A0A3E2B1S9"/>
<evidence type="ECO:0000256" key="3">
    <source>
        <dbReference type="ARBA" id="ARBA00022840"/>
    </source>
</evidence>
<dbReference type="Gene3D" id="3.30.230.10">
    <property type="match status" value="1"/>
</dbReference>
<accession>A0A3E2B1S9</accession>
<evidence type="ECO:0000313" key="6">
    <source>
        <dbReference type="Proteomes" id="UP000260649"/>
    </source>
</evidence>
<keyword evidence="6" id="KW-1185">Reference proteome</keyword>
<dbReference type="NCBIfam" id="TIGR00368">
    <property type="entry name" value="YifB family Mg chelatase-like AAA ATPase"/>
    <property type="match status" value="1"/>
</dbReference>
<dbReference type="SUPFAM" id="SSF52540">
    <property type="entry name" value="P-loop containing nucleoside triphosphate hydrolases"/>
    <property type="match status" value="1"/>
</dbReference>
<evidence type="ECO:0000256" key="1">
    <source>
        <dbReference type="ARBA" id="ARBA00006354"/>
    </source>
</evidence>
<dbReference type="Pfam" id="PF13541">
    <property type="entry name" value="ChlI"/>
    <property type="match status" value="1"/>
</dbReference>
<dbReference type="Proteomes" id="UP000260649">
    <property type="component" value="Unassembled WGS sequence"/>
</dbReference>
<feature type="domain" description="AAA+ ATPase" evidence="4">
    <location>
        <begin position="209"/>
        <end position="393"/>
    </location>
</feature>
<dbReference type="RefSeq" id="WP_021919096.1">
    <property type="nucleotide sequence ID" value="NZ_CAKXKJ010000007.1"/>
</dbReference>
<dbReference type="OrthoDB" id="9813147at2"/>
<dbReference type="GeneID" id="97996030"/>
<dbReference type="EMBL" id="QQRQ01000020">
    <property type="protein sequence ID" value="RFT05972.1"/>
    <property type="molecule type" value="Genomic_DNA"/>
</dbReference>
<dbReference type="InterPro" id="IPR003593">
    <property type="entry name" value="AAA+_ATPase"/>
</dbReference>
<evidence type="ECO:0000256" key="2">
    <source>
        <dbReference type="ARBA" id="ARBA00022741"/>
    </source>
</evidence>